<evidence type="ECO:0000256" key="1">
    <source>
        <dbReference type="SAM" id="Phobius"/>
    </source>
</evidence>
<proteinExistence type="predicted"/>
<name>A0AAU0UQ23_9FIRM</name>
<sequence length="111" mass="12222">MLAGIIFLSILSILTLLAAREKQRLRNLISRNLSDDTIDSPFSKALTDLVGIAGGIYLSLIMLITFLGIHIPEKVALFGIDIDPIAVVAVLMTLLQPLALRLWYYQKLSGK</sequence>
<feature type="transmembrane region" description="Helical" evidence="1">
    <location>
        <begin position="49"/>
        <end position="72"/>
    </location>
</feature>
<gene>
    <name evidence="2" type="ORF">MFMK1_002148</name>
</gene>
<dbReference type="RefSeq" id="WP_366921733.1">
    <property type="nucleotide sequence ID" value="NZ_CP121694.1"/>
</dbReference>
<keyword evidence="1" id="KW-0812">Transmembrane</keyword>
<reference evidence="2 3" key="1">
    <citation type="submission" date="2023-04" db="EMBL/GenBank/DDBJ databases">
        <authorList>
            <person name="Hsu D."/>
        </authorList>
    </citation>
    <scope>NUCLEOTIDE SEQUENCE [LARGE SCALE GENOMIC DNA]</scope>
    <source>
        <strain evidence="2 3">MK1</strain>
    </source>
</reference>
<keyword evidence="3" id="KW-1185">Reference proteome</keyword>
<accession>A0AAU0UQ23</accession>
<feature type="transmembrane region" description="Helical" evidence="1">
    <location>
        <begin position="84"/>
        <end position="104"/>
    </location>
</feature>
<organism evidence="2 3">
    <name type="scientific">Metallumcola ferriviriculae</name>
    <dbReference type="NCBI Taxonomy" id="3039180"/>
    <lineage>
        <taxon>Bacteria</taxon>
        <taxon>Bacillati</taxon>
        <taxon>Bacillota</taxon>
        <taxon>Clostridia</taxon>
        <taxon>Neomoorellales</taxon>
        <taxon>Desulfitibacteraceae</taxon>
        <taxon>Metallumcola</taxon>
    </lineage>
</organism>
<dbReference type="AlphaFoldDB" id="A0AAU0UQ23"/>
<dbReference type="KEGG" id="dbc:MFMK1_002148"/>
<evidence type="ECO:0000313" key="3">
    <source>
        <dbReference type="Proteomes" id="UP001329915"/>
    </source>
</evidence>
<protein>
    <recommendedName>
        <fullName evidence="4">H(+)-exporting diphosphatase</fullName>
    </recommendedName>
</protein>
<keyword evidence="1" id="KW-0472">Membrane</keyword>
<keyword evidence="1" id="KW-1133">Transmembrane helix</keyword>
<dbReference type="Proteomes" id="UP001329915">
    <property type="component" value="Chromosome"/>
</dbReference>
<dbReference type="EMBL" id="CP121694">
    <property type="protein sequence ID" value="WRO22319.1"/>
    <property type="molecule type" value="Genomic_DNA"/>
</dbReference>
<evidence type="ECO:0008006" key="4">
    <source>
        <dbReference type="Google" id="ProtNLM"/>
    </source>
</evidence>
<evidence type="ECO:0000313" key="2">
    <source>
        <dbReference type="EMBL" id="WRO22319.1"/>
    </source>
</evidence>